<reference evidence="3" key="1">
    <citation type="submission" date="2022-07" db="EMBL/GenBank/DDBJ databases">
        <title>Evaluation of T. orientalis genome assembly methods using nanopore sequencing and analysis of variation between genomes.</title>
        <authorList>
            <person name="Yam J."/>
            <person name="Micallef M.L."/>
            <person name="Liu M."/>
            <person name="Djordjevic S.P."/>
            <person name="Bogema D.R."/>
            <person name="Jenkins C."/>
        </authorList>
    </citation>
    <scope>NUCLEOTIDE SEQUENCE</scope>
    <source>
        <strain evidence="3">Fish Creek</strain>
    </source>
</reference>
<evidence type="ECO:0000256" key="1">
    <source>
        <dbReference type="SAM" id="MobiDB-lite"/>
    </source>
</evidence>
<dbReference type="Proteomes" id="UP000244803">
    <property type="component" value="Chromosome 4"/>
</dbReference>
<organism evidence="3 4">
    <name type="scientific">Theileria orientalis</name>
    <dbReference type="NCBI Taxonomy" id="68886"/>
    <lineage>
        <taxon>Eukaryota</taxon>
        <taxon>Sar</taxon>
        <taxon>Alveolata</taxon>
        <taxon>Apicomplexa</taxon>
        <taxon>Aconoidasida</taxon>
        <taxon>Piroplasmida</taxon>
        <taxon>Theileriidae</taxon>
        <taxon>Theileria</taxon>
    </lineage>
</organism>
<feature type="chain" id="PRO_5037883339" evidence="2">
    <location>
        <begin position="17"/>
        <end position="425"/>
    </location>
</feature>
<accession>A0A976SKW7</accession>
<gene>
    <name evidence="3" type="ORF">MACJ_004028</name>
</gene>
<feature type="compositionally biased region" description="Low complexity" evidence="1">
    <location>
        <begin position="266"/>
        <end position="278"/>
    </location>
</feature>
<evidence type="ECO:0000313" key="3">
    <source>
        <dbReference type="EMBL" id="UVC54480.1"/>
    </source>
</evidence>
<sequence length="425" mass="49117">MLNAYILLLLISFKQGSPDLARLKLDLTSESAKDFTKNYMEFDNATYVVYKGLNGAEIEEVTDGNQVVWTESQERCKAKAVIVAYDNATPTLLYVYTPVYTFYKYYFARVDGRWVKTTYEWYSYKLESIKTKITHDFKMDVGFTKASNKFMYYPQSPSKPYETFIPFNGYAAKTVNYSASALWTAKSELERAVAVWIYKHRASHYLVRILVFDGHENYTFRDFIRLRSLWVNMDHTPLTLKPSHKYPDDILFPEYLILKAEREGLSSESKSSAQSEDSTTGAPSNYDYEYHNKPISPCKCRKLDFSKSVPPLVGRKETSVFAKYLNVESYFPVPGNFFGVVSDGHDTIYQRNIDIEACIGVHFYTRDDKVYLADVLVTSPKKPRSEYHVKVNGRWSPVSSNRFFTLLDELTTQQRLIAQTQLSNS</sequence>
<evidence type="ECO:0000256" key="2">
    <source>
        <dbReference type="SAM" id="SignalP"/>
    </source>
</evidence>
<keyword evidence="2" id="KW-0732">Signal</keyword>
<protein>
    <submittedName>
        <fullName evidence="3">Uncharacterized protein</fullName>
    </submittedName>
</protein>
<name>A0A976SKW7_THEOR</name>
<dbReference type="EMBL" id="CP056067">
    <property type="protein sequence ID" value="UVC54480.1"/>
    <property type="molecule type" value="Genomic_DNA"/>
</dbReference>
<dbReference type="AlphaFoldDB" id="A0A976SKW7"/>
<feature type="signal peptide" evidence="2">
    <location>
        <begin position="1"/>
        <end position="16"/>
    </location>
</feature>
<evidence type="ECO:0000313" key="4">
    <source>
        <dbReference type="Proteomes" id="UP000244803"/>
    </source>
</evidence>
<feature type="region of interest" description="Disordered" evidence="1">
    <location>
        <begin position="266"/>
        <end position="288"/>
    </location>
</feature>
<proteinExistence type="predicted"/>